<evidence type="ECO:0000259" key="1">
    <source>
        <dbReference type="Pfam" id="PF13175"/>
    </source>
</evidence>
<gene>
    <name evidence="3" type="ORF">NEF87_004885</name>
</gene>
<accession>A0ABY6HYL4</accession>
<reference evidence="3" key="1">
    <citation type="submission" date="2022-09" db="EMBL/GenBank/DDBJ databases">
        <title>Actin cytoskeleton and complex cell architecture in an #Asgard archaeon.</title>
        <authorList>
            <person name="Ponce Toledo R.I."/>
            <person name="Schleper C."/>
            <person name="Rodrigues Oliveira T."/>
            <person name="Wollweber F."/>
            <person name="Xu J."/>
            <person name="Rittmann S."/>
            <person name="Klingl A."/>
            <person name="Pilhofer M."/>
        </authorList>
    </citation>
    <scope>NUCLEOTIDE SEQUENCE</scope>
    <source>
        <strain evidence="3">B-35</strain>
    </source>
</reference>
<protein>
    <recommendedName>
        <fullName evidence="5">ATPase AAA-type core domain-containing protein</fullName>
    </recommendedName>
</protein>
<dbReference type="InterPro" id="IPR041685">
    <property type="entry name" value="AAA_GajA/Old/RecF-like"/>
</dbReference>
<evidence type="ECO:0000313" key="3">
    <source>
        <dbReference type="EMBL" id="UYP48600.1"/>
    </source>
</evidence>
<dbReference type="InterPro" id="IPR034139">
    <property type="entry name" value="TOPRIM_OLD"/>
</dbReference>
<feature type="domain" description="Endonuclease GajA/Old nuclease/RecF-like AAA" evidence="1">
    <location>
        <begin position="12"/>
        <end position="391"/>
    </location>
</feature>
<sequence length="712" mass="83160">MEIMNSPKVGLTAIKFENILSYQKASFDRINQLGLIIGPNNSGKSNLFRFLKQFRFHKIVDSNLFRSGKKSTDCGVEMTFRFNGAKLQEIWQAIEEHFSPETPKNIQEHNIVYHENEISCGFMKFFKKIQMNIKFDGEGKSYITYLGPKITLHGSGILDESRISEKYNFLHSSTYIRKTTIKFYLVGINEFVKISPITTDMIQLNNMRTTHDVDQYLGKKEMWSLGLYFFREIFQFFDNIHPIEDVRQFQANMEMKLIHDPISPNGNNFPQKLFQYYNIREKQPILDKLDLLLKQFYSNITEIGQDLSTGKIIPFVREHNKEDLTNFDFLGKGLKDLVIILTHLLESDEKNILLIEEPEGNLHPKLQKILFNVIQDFLPGKQILISTHSIFFFSQIRSKVSVHEVLRREDFSTVKRLDREEFILTSTRLGVSPADLLTYDKLIFVEGITDKEAFNNWFFTLGMNPEDLHIGFVVLNGIKSFTHYAASATMNFLQDQGMKMWFIIDRDENSDYQIQKFKEKLSDFKNSNLIILKRRELENYVLNPIILTRYLVQQFNLTDVESKKIDLNKAIFDAGPDLVQKRVFAELCNPIYFNDKKIFKTKNHDDFLNNFQEQCDNLIEIIKNRKVEANDTLIKNREAINNLVLEAKEESIFEIDNELLSIIRGAEVLDILFHQVGKSYKKNRDLGGITKLQTKEEIFSEIKEMLQAIVNS</sequence>
<dbReference type="Pfam" id="PF20469">
    <property type="entry name" value="OLD-like_TOPRIM"/>
    <property type="match status" value="1"/>
</dbReference>
<feature type="domain" description="OLD protein-like TOPRIM" evidence="2">
    <location>
        <begin position="440"/>
        <end position="507"/>
    </location>
</feature>
<dbReference type="Pfam" id="PF13175">
    <property type="entry name" value="AAA_15"/>
    <property type="match status" value="1"/>
</dbReference>
<keyword evidence="4" id="KW-1185">Reference proteome</keyword>
<dbReference type="InterPro" id="IPR027417">
    <property type="entry name" value="P-loop_NTPase"/>
</dbReference>
<evidence type="ECO:0000259" key="2">
    <source>
        <dbReference type="Pfam" id="PF20469"/>
    </source>
</evidence>
<proteinExistence type="predicted"/>
<evidence type="ECO:0000313" key="4">
    <source>
        <dbReference type="Proteomes" id="UP001208689"/>
    </source>
</evidence>
<dbReference type="PANTHER" id="PTHR43581">
    <property type="entry name" value="ATP/GTP PHOSPHATASE"/>
    <property type="match status" value="1"/>
</dbReference>
<dbReference type="Proteomes" id="UP001208689">
    <property type="component" value="Chromosome"/>
</dbReference>
<dbReference type="SUPFAM" id="SSF52540">
    <property type="entry name" value="P-loop containing nucleoside triphosphate hydrolases"/>
    <property type="match status" value="1"/>
</dbReference>
<dbReference type="InterPro" id="IPR051396">
    <property type="entry name" value="Bact_Antivir_Def_Nuclease"/>
</dbReference>
<evidence type="ECO:0008006" key="5">
    <source>
        <dbReference type="Google" id="ProtNLM"/>
    </source>
</evidence>
<dbReference type="Gene3D" id="3.40.50.300">
    <property type="entry name" value="P-loop containing nucleotide triphosphate hydrolases"/>
    <property type="match status" value="2"/>
</dbReference>
<dbReference type="EMBL" id="CP104013">
    <property type="protein sequence ID" value="UYP48600.1"/>
    <property type="molecule type" value="Genomic_DNA"/>
</dbReference>
<dbReference type="PANTHER" id="PTHR43581:SF4">
    <property type="entry name" value="ATP_GTP PHOSPHATASE"/>
    <property type="match status" value="1"/>
</dbReference>
<organism evidence="3 4">
    <name type="scientific">Candidatus Lokiarchaeum ossiferum</name>
    <dbReference type="NCBI Taxonomy" id="2951803"/>
    <lineage>
        <taxon>Archaea</taxon>
        <taxon>Promethearchaeati</taxon>
        <taxon>Promethearchaeota</taxon>
        <taxon>Promethearchaeia</taxon>
        <taxon>Promethearchaeales</taxon>
        <taxon>Promethearchaeaceae</taxon>
        <taxon>Candidatus Lokiarchaeum</taxon>
    </lineage>
</organism>
<name>A0ABY6HYL4_9ARCH</name>